<dbReference type="AlphaFoldDB" id="Q6FII7"/>
<feature type="domain" description="Flavodoxin-like fold" evidence="3">
    <location>
        <begin position="1"/>
        <end position="206"/>
    </location>
</feature>
<organism evidence="5 6">
    <name type="scientific">Candida glabrata (strain ATCC 2001 / BCRC 20586 / JCM 3761 / NBRC 0622 / NRRL Y-65 / CBS 138)</name>
    <name type="common">Yeast</name>
    <name type="synonym">Nakaseomyces glabratus</name>
    <dbReference type="NCBI Taxonomy" id="284593"/>
    <lineage>
        <taxon>Eukaryota</taxon>
        <taxon>Fungi</taxon>
        <taxon>Dikarya</taxon>
        <taxon>Ascomycota</taxon>
        <taxon>Saccharomycotina</taxon>
        <taxon>Saccharomycetes</taxon>
        <taxon>Saccharomycetales</taxon>
        <taxon>Saccharomycetaceae</taxon>
        <taxon>Nakaseomyces</taxon>
    </lineage>
</organism>
<dbReference type="EMBL" id="CR380959">
    <property type="protein sequence ID" value="CAG62937.1"/>
    <property type="molecule type" value="Genomic_DNA"/>
</dbReference>
<comment type="similarity">
    <text evidence="1">Belongs to the NAD(P)H dehydrogenase (quinone) family.</text>
</comment>
<dbReference type="PANTHER" id="PTHR10204">
    <property type="entry name" value="NAD P H OXIDOREDUCTASE-RELATED"/>
    <property type="match status" value="1"/>
</dbReference>
<dbReference type="KEGG" id="cgr:2891619"/>
<dbReference type="Gene3D" id="3.40.50.360">
    <property type="match status" value="1"/>
</dbReference>
<dbReference type="VEuPathDB" id="FungiDB:CAGL0M14091g"/>
<keyword evidence="6" id="KW-1185">Reference proteome</keyword>
<accession>Q6FII7</accession>
<dbReference type="OMA" id="HGILHYP"/>
<dbReference type="eggNOG" id="ENOG502QWY5">
    <property type="taxonomic scope" value="Eukaryota"/>
</dbReference>
<dbReference type="GO" id="GO:0003955">
    <property type="term" value="F:NAD(P)H dehydrogenase (quinone) activity"/>
    <property type="evidence" value="ECO:0007669"/>
    <property type="project" value="TreeGrafter"/>
</dbReference>
<evidence type="ECO:0000313" key="6">
    <source>
        <dbReference type="Proteomes" id="UP000002428"/>
    </source>
</evidence>
<dbReference type="InterPro" id="IPR029039">
    <property type="entry name" value="Flavoprotein-like_sf"/>
</dbReference>
<dbReference type="InParanoid" id="Q6FII7"/>
<evidence type="ECO:0000313" key="4">
    <source>
        <dbReference type="CGD" id="CAL0137121"/>
    </source>
</evidence>
<dbReference type="InterPro" id="IPR051545">
    <property type="entry name" value="NAD(P)H_dehydrogenase_qn"/>
</dbReference>
<dbReference type="Proteomes" id="UP000002428">
    <property type="component" value="Chromosome M"/>
</dbReference>
<evidence type="ECO:0000313" key="5">
    <source>
        <dbReference type="EMBL" id="CAG62937.1"/>
    </source>
</evidence>
<evidence type="ECO:0000256" key="1">
    <source>
        <dbReference type="ARBA" id="ARBA00006252"/>
    </source>
</evidence>
<evidence type="ECO:0000256" key="2">
    <source>
        <dbReference type="ARBA" id="ARBA00023002"/>
    </source>
</evidence>
<dbReference type="CGD" id="CAL0137121">
    <property type="gene designation" value="CAGL0M14091g"/>
</dbReference>
<dbReference type="Pfam" id="PF02525">
    <property type="entry name" value="Flavodoxin_2"/>
    <property type="match status" value="1"/>
</dbReference>
<dbReference type="GO" id="GO:0005829">
    <property type="term" value="C:cytosol"/>
    <property type="evidence" value="ECO:0007669"/>
    <property type="project" value="TreeGrafter"/>
</dbReference>
<evidence type="ECO:0000259" key="3">
    <source>
        <dbReference type="Pfam" id="PF02525"/>
    </source>
</evidence>
<proteinExistence type="inferred from homology"/>
<dbReference type="HOGENOM" id="CLU_058643_2_1_1"/>
<name>Q6FII7_CANGA</name>
<sequence length="213" mass="24124">MRYLIIYAHPDPKSLNSSLLKETVGQLTSQGHEVKVSDLYAQKWKAALDSDDAPVQQEPGRSHFTFDLGLSFEKGKLPADIVAEQEKVKWADHVIFQFPLWWYAMPAIMKGWLDRVFTYGFSFEMLPDGGIGGLLKGKKASIIVTAGGSEEQYTSNVPIEDLLHPILHTLLKYCGIEPLPTLTFYDTISKSKEEYEKEKLRLHKHLQTLTAVE</sequence>
<dbReference type="RefSeq" id="XP_449957.1">
    <property type="nucleotide sequence ID" value="XM_449957.1"/>
</dbReference>
<reference evidence="5 6" key="1">
    <citation type="journal article" date="2004" name="Nature">
        <title>Genome evolution in yeasts.</title>
        <authorList>
            <consortium name="Genolevures"/>
            <person name="Dujon B."/>
            <person name="Sherman D."/>
            <person name="Fischer G."/>
            <person name="Durrens P."/>
            <person name="Casaregola S."/>
            <person name="Lafontaine I."/>
            <person name="de Montigny J."/>
            <person name="Marck C."/>
            <person name="Neuveglise C."/>
            <person name="Talla E."/>
            <person name="Goffard N."/>
            <person name="Frangeul L."/>
            <person name="Aigle M."/>
            <person name="Anthouard V."/>
            <person name="Babour A."/>
            <person name="Barbe V."/>
            <person name="Barnay S."/>
            <person name="Blanchin S."/>
            <person name="Beckerich J.M."/>
            <person name="Beyne E."/>
            <person name="Bleykasten C."/>
            <person name="Boisrame A."/>
            <person name="Boyer J."/>
            <person name="Cattolico L."/>
            <person name="Confanioleri F."/>
            <person name="de Daruvar A."/>
            <person name="Despons L."/>
            <person name="Fabre E."/>
            <person name="Fairhead C."/>
            <person name="Ferry-Dumazet H."/>
            <person name="Groppi A."/>
            <person name="Hantraye F."/>
            <person name="Hennequin C."/>
            <person name="Jauniaux N."/>
            <person name="Joyet P."/>
            <person name="Kachouri R."/>
            <person name="Kerrest A."/>
            <person name="Koszul R."/>
            <person name="Lemaire M."/>
            <person name="Lesur I."/>
            <person name="Ma L."/>
            <person name="Muller H."/>
            <person name="Nicaud J.M."/>
            <person name="Nikolski M."/>
            <person name="Oztas S."/>
            <person name="Ozier-Kalogeropoulos O."/>
            <person name="Pellenz S."/>
            <person name="Potier S."/>
            <person name="Richard G.F."/>
            <person name="Straub M.L."/>
            <person name="Suleau A."/>
            <person name="Swennene D."/>
            <person name="Tekaia F."/>
            <person name="Wesolowski-Louvel M."/>
            <person name="Westhof E."/>
            <person name="Wirth B."/>
            <person name="Zeniou-Meyer M."/>
            <person name="Zivanovic I."/>
            <person name="Bolotin-Fukuhara M."/>
            <person name="Thierry A."/>
            <person name="Bouchier C."/>
            <person name="Caudron B."/>
            <person name="Scarpelli C."/>
            <person name="Gaillardin C."/>
            <person name="Weissenbach J."/>
            <person name="Wincker P."/>
            <person name="Souciet J.L."/>
        </authorList>
    </citation>
    <scope>NUCLEOTIDE SEQUENCE [LARGE SCALE GENOMIC DNA]</scope>
    <source>
        <strain evidence="6">ATCC 2001 / BCRC 20586 / JCM 3761 / NBRC 0622 / NRRL Y-65 / CBS 138</strain>
    </source>
</reference>
<gene>
    <name evidence="4 5" type="ordered locus">CAGL0M14091g</name>
</gene>
<dbReference type="PANTHER" id="PTHR10204:SF34">
    <property type="entry name" value="NAD(P)H DEHYDROGENASE [QUINONE] 1 ISOFORM 1"/>
    <property type="match status" value="1"/>
</dbReference>
<dbReference type="InterPro" id="IPR003680">
    <property type="entry name" value="Flavodoxin_fold"/>
</dbReference>
<dbReference type="SUPFAM" id="SSF52218">
    <property type="entry name" value="Flavoproteins"/>
    <property type="match status" value="1"/>
</dbReference>
<keyword evidence="2" id="KW-0560">Oxidoreductase</keyword>
<protein>
    <recommendedName>
        <fullName evidence="3">Flavodoxin-like fold domain-containing protein</fullName>
    </recommendedName>
</protein>